<gene>
    <name evidence="1" type="ORF">L873DRAFT_778949</name>
</gene>
<protein>
    <submittedName>
        <fullName evidence="1">Uncharacterized protein</fullName>
    </submittedName>
</protein>
<evidence type="ECO:0000313" key="1">
    <source>
        <dbReference type="EMBL" id="RPB00576.1"/>
    </source>
</evidence>
<reference evidence="1 2" key="1">
    <citation type="journal article" date="2018" name="Nat. Ecol. Evol.">
        <title>Pezizomycetes genomes reveal the molecular basis of ectomycorrhizal truffle lifestyle.</title>
        <authorList>
            <person name="Murat C."/>
            <person name="Payen T."/>
            <person name="Noel B."/>
            <person name="Kuo A."/>
            <person name="Morin E."/>
            <person name="Chen J."/>
            <person name="Kohler A."/>
            <person name="Krizsan K."/>
            <person name="Balestrini R."/>
            <person name="Da Silva C."/>
            <person name="Montanini B."/>
            <person name="Hainaut M."/>
            <person name="Levati E."/>
            <person name="Barry K.W."/>
            <person name="Belfiori B."/>
            <person name="Cichocki N."/>
            <person name="Clum A."/>
            <person name="Dockter R.B."/>
            <person name="Fauchery L."/>
            <person name="Guy J."/>
            <person name="Iotti M."/>
            <person name="Le Tacon F."/>
            <person name="Lindquist E.A."/>
            <person name="Lipzen A."/>
            <person name="Malagnac F."/>
            <person name="Mello A."/>
            <person name="Molinier V."/>
            <person name="Miyauchi S."/>
            <person name="Poulain J."/>
            <person name="Riccioni C."/>
            <person name="Rubini A."/>
            <person name="Sitrit Y."/>
            <person name="Splivallo R."/>
            <person name="Traeger S."/>
            <person name="Wang M."/>
            <person name="Zifcakova L."/>
            <person name="Wipf D."/>
            <person name="Zambonelli A."/>
            <person name="Paolocci F."/>
            <person name="Nowrousian M."/>
            <person name="Ottonello S."/>
            <person name="Baldrian P."/>
            <person name="Spatafora J.W."/>
            <person name="Henrissat B."/>
            <person name="Nagy L.G."/>
            <person name="Aury J.M."/>
            <person name="Wincker P."/>
            <person name="Grigoriev I.V."/>
            <person name="Bonfante P."/>
            <person name="Martin F.M."/>
        </authorList>
    </citation>
    <scope>NUCLEOTIDE SEQUENCE [LARGE SCALE GENOMIC DNA]</scope>
    <source>
        <strain evidence="1 2">120613-1</strain>
    </source>
</reference>
<name>A0A3N4JQH3_9PEZI</name>
<proteinExistence type="predicted"/>
<dbReference type="Proteomes" id="UP000276215">
    <property type="component" value="Unassembled WGS sequence"/>
</dbReference>
<organism evidence="1 2">
    <name type="scientific">Choiromyces venosus 120613-1</name>
    <dbReference type="NCBI Taxonomy" id="1336337"/>
    <lineage>
        <taxon>Eukaryota</taxon>
        <taxon>Fungi</taxon>
        <taxon>Dikarya</taxon>
        <taxon>Ascomycota</taxon>
        <taxon>Pezizomycotina</taxon>
        <taxon>Pezizomycetes</taxon>
        <taxon>Pezizales</taxon>
        <taxon>Tuberaceae</taxon>
        <taxon>Choiromyces</taxon>
    </lineage>
</organism>
<dbReference type="EMBL" id="ML120379">
    <property type="protein sequence ID" value="RPB00576.1"/>
    <property type="molecule type" value="Genomic_DNA"/>
</dbReference>
<dbReference type="AlphaFoldDB" id="A0A3N4JQH3"/>
<accession>A0A3N4JQH3</accession>
<keyword evidence="2" id="KW-1185">Reference proteome</keyword>
<sequence length="176" mass="19517">MLASVIPLSMGCIPDVSLSFSSFFLSLYSLTLILSLNKNSFLLSTLHPASHPPPFLTQGFNLFPLLSSSPILPTFQSRSIHFVFLPKSTTLLLPSSLNNIKFISTQPSLLCGPCLPLLHNHTNPFVRKHIARYLYCISITLQLTSTGVEFFISFLSHGIQKKEKNHITGVMRSEIG</sequence>
<evidence type="ECO:0000313" key="2">
    <source>
        <dbReference type="Proteomes" id="UP000276215"/>
    </source>
</evidence>